<gene>
    <name evidence="2" type="ORF">DVK44_17860</name>
</gene>
<accession>A0A345I177</accession>
<dbReference type="EMBL" id="CP031194">
    <property type="protein sequence ID" value="AXG82701.1"/>
    <property type="molecule type" value="Genomic_DNA"/>
</dbReference>
<reference evidence="3" key="1">
    <citation type="submission" date="2018-07" db="EMBL/GenBank/DDBJ databases">
        <authorList>
            <person name="Zhao J."/>
        </authorList>
    </citation>
    <scope>NUCLEOTIDE SEQUENCE [LARGE SCALE GENOMIC DNA]</scope>
    <source>
        <strain evidence="3">GSSD-12</strain>
    </source>
</reference>
<protein>
    <submittedName>
        <fullName evidence="2">Uncharacterized protein</fullName>
    </submittedName>
</protein>
<name>A0A345I177_9ACTN</name>
<dbReference type="KEGG" id="spad:DVK44_17860"/>
<evidence type="ECO:0000313" key="3">
    <source>
        <dbReference type="Proteomes" id="UP000253868"/>
    </source>
</evidence>
<proteinExistence type="predicted"/>
<feature type="signal peptide" evidence="1">
    <location>
        <begin position="1"/>
        <end position="30"/>
    </location>
</feature>
<sequence>MRIPVSITRLATATVAAGALLMSVSTGANAFGAVDSARTTTSAEDRGQQSTDSRPLSNIYRGIQGGNLCLLARCTVGDSAGSGGSSQTQGANICLLATCVVRP</sequence>
<dbReference type="AlphaFoldDB" id="A0A345I177"/>
<evidence type="ECO:0000256" key="1">
    <source>
        <dbReference type="SAM" id="SignalP"/>
    </source>
</evidence>
<keyword evidence="3" id="KW-1185">Reference proteome</keyword>
<dbReference type="OrthoDB" id="4334753at2"/>
<keyword evidence="1" id="KW-0732">Signal</keyword>
<feature type="chain" id="PRO_5016757048" evidence="1">
    <location>
        <begin position="31"/>
        <end position="103"/>
    </location>
</feature>
<organism evidence="2 3">
    <name type="scientific">Streptomyces paludis</name>
    <dbReference type="NCBI Taxonomy" id="2282738"/>
    <lineage>
        <taxon>Bacteria</taxon>
        <taxon>Bacillati</taxon>
        <taxon>Actinomycetota</taxon>
        <taxon>Actinomycetes</taxon>
        <taxon>Kitasatosporales</taxon>
        <taxon>Streptomycetaceae</taxon>
        <taxon>Streptomyces</taxon>
    </lineage>
</organism>
<evidence type="ECO:0000313" key="2">
    <source>
        <dbReference type="EMBL" id="AXG82701.1"/>
    </source>
</evidence>
<dbReference type="Proteomes" id="UP000253868">
    <property type="component" value="Chromosome"/>
</dbReference>